<accession>A0A6G1DRM2</accession>
<proteinExistence type="predicted"/>
<dbReference type="Proteomes" id="UP000479710">
    <property type="component" value="Unassembled WGS sequence"/>
</dbReference>
<dbReference type="AlphaFoldDB" id="A0A6G1DRM2"/>
<dbReference type="EMBL" id="SPHZ02000006">
    <property type="protein sequence ID" value="KAF0914744.1"/>
    <property type="molecule type" value="Genomic_DNA"/>
</dbReference>
<feature type="region of interest" description="Disordered" evidence="1">
    <location>
        <begin position="1"/>
        <end position="30"/>
    </location>
</feature>
<comment type="caution">
    <text evidence="2">The sequence shown here is derived from an EMBL/GenBank/DDBJ whole genome shotgun (WGS) entry which is preliminary data.</text>
</comment>
<gene>
    <name evidence="2" type="ORF">E2562_031244</name>
</gene>
<protein>
    <submittedName>
        <fullName evidence="2">Uncharacterized protein</fullName>
    </submittedName>
</protein>
<evidence type="ECO:0000313" key="3">
    <source>
        <dbReference type="Proteomes" id="UP000479710"/>
    </source>
</evidence>
<feature type="region of interest" description="Disordered" evidence="1">
    <location>
        <begin position="47"/>
        <end position="67"/>
    </location>
</feature>
<evidence type="ECO:0000313" key="2">
    <source>
        <dbReference type="EMBL" id="KAF0914744.1"/>
    </source>
</evidence>
<reference evidence="2 3" key="1">
    <citation type="submission" date="2019-11" db="EMBL/GenBank/DDBJ databases">
        <title>Whole genome sequence of Oryza granulata.</title>
        <authorList>
            <person name="Li W."/>
        </authorList>
    </citation>
    <scope>NUCLEOTIDE SEQUENCE [LARGE SCALE GENOMIC DNA]</scope>
    <source>
        <strain evidence="3">cv. Menghai</strain>
        <tissue evidence="2">Leaf</tissue>
    </source>
</reference>
<evidence type="ECO:0000256" key="1">
    <source>
        <dbReference type="SAM" id="MobiDB-lite"/>
    </source>
</evidence>
<name>A0A6G1DRM2_9ORYZ</name>
<keyword evidence="3" id="KW-1185">Reference proteome</keyword>
<feature type="compositionally biased region" description="Basic and acidic residues" evidence="1">
    <location>
        <begin position="47"/>
        <end position="59"/>
    </location>
</feature>
<organism evidence="2 3">
    <name type="scientific">Oryza meyeriana var. granulata</name>
    <dbReference type="NCBI Taxonomy" id="110450"/>
    <lineage>
        <taxon>Eukaryota</taxon>
        <taxon>Viridiplantae</taxon>
        <taxon>Streptophyta</taxon>
        <taxon>Embryophyta</taxon>
        <taxon>Tracheophyta</taxon>
        <taxon>Spermatophyta</taxon>
        <taxon>Magnoliopsida</taxon>
        <taxon>Liliopsida</taxon>
        <taxon>Poales</taxon>
        <taxon>Poaceae</taxon>
        <taxon>BOP clade</taxon>
        <taxon>Oryzoideae</taxon>
        <taxon>Oryzeae</taxon>
        <taxon>Oryzinae</taxon>
        <taxon>Oryza</taxon>
        <taxon>Oryza meyeriana</taxon>
    </lineage>
</organism>
<sequence>MCHGGGIGVVSREGEKGGRQPGIFSKEIEGKGINGGARLHEVVAEHDRRRGAPLDERARMQPSSGTM</sequence>